<proteinExistence type="predicted"/>
<comment type="caution">
    <text evidence="2">The sequence shown here is derived from an EMBL/GenBank/DDBJ whole genome shotgun (WGS) entry which is preliminary data.</text>
</comment>
<evidence type="ECO:0000313" key="2">
    <source>
        <dbReference type="EMBL" id="CAK0828143.1"/>
    </source>
</evidence>
<dbReference type="InterPro" id="IPR007345">
    <property type="entry name" value="Polysacch_pyruvyl_Trfase"/>
</dbReference>
<dbReference type="Proteomes" id="UP001189429">
    <property type="component" value="Unassembled WGS sequence"/>
</dbReference>
<evidence type="ECO:0000313" key="3">
    <source>
        <dbReference type="Proteomes" id="UP001189429"/>
    </source>
</evidence>
<name>A0ABN9S8P0_9DINO</name>
<organism evidence="2 3">
    <name type="scientific">Prorocentrum cordatum</name>
    <dbReference type="NCBI Taxonomy" id="2364126"/>
    <lineage>
        <taxon>Eukaryota</taxon>
        <taxon>Sar</taxon>
        <taxon>Alveolata</taxon>
        <taxon>Dinophyceae</taxon>
        <taxon>Prorocentrales</taxon>
        <taxon>Prorocentraceae</taxon>
        <taxon>Prorocentrum</taxon>
    </lineage>
</organism>
<evidence type="ECO:0000259" key="1">
    <source>
        <dbReference type="Pfam" id="PF04230"/>
    </source>
</evidence>
<gene>
    <name evidence="2" type="ORF">PCOR1329_LOCUS27462</name>
</gene>
<dbReference type="EMBL" id="CAUYUJ010009962">
    <property type="protein sequence ID" value="CAK0828143.1"/>
    <property type="molecule type" value="Genomic_DNA"/>
</dbReference>
<sequence length="375" mass="41713">MGRHNFGDMLMPWIVETMLQRRYGFCPDDFLHADVAGADMRAYGGHLVIGVGSLFSNMYNGSLDVILRGGGTLNNLSLKGALSMFGPGFKACNEDDFMHKGLSTSYLLPKYKFAKPGLFIANTVGGTGHPIFNQSEFDHCTLRQHPLKAGYEDCLLAPDSVVMINTVFGKPISFRTNGLPMGIYFALQFRSKAKFDDGVVDAVLAAARKNNASIVMFRAGAARFHDNLMSYEALKSRFNKADSSIAVTVFEGLNIWDISALISRAKLLISTSLHCRIVAFSFYVPRVTLVWGPGGTIGNSKLFEFMKLWDGDWNHSHDATDARIGLSIQEALRPSSKIVFDSSTRRSVSLYENVFKTWADSLHKRWKRDYVGETR</sequence>
<accession>A0ABN9S8P0</accession>
<dbReference type="Pfam" id="PF04230">
    <property type="entry name" value="PS_pyruv_trans"/>
    <property type="match status" value="1"/>
</dbReference>
<keyword evidence="3" id="KW-1185">Reference proteome</keyword>
<reference evidence="2" key="1">
    <citation type="submission" date="2023-10" db="EMBL/GenBank/DDBJ databases">
        <authorList>
            <person name="Chen Y."/>
            <person name="Shah S."/>
            <person name="Dougan E. K."/>
            <person name="Thang M."/>
            <person name="Chan C."/>
        </authorList>
    </citation>
    <scope>NUCLEOTIDE SEQUENCE [LARGE SCALE GENOMIC DNA]</scope>
</reference>
<protein>
    <recommendedName>
        <fullName evidence="1">Polysaccharide pyruvyl transferase domain-containing protein</fullName>
    </recommendedName>
</protein>
<feature type="domain" description="Polysaccharide pyruvyl transferase" evidence="1">
    <location>
        <begin position="153"/>
        <end position="291"/>
    </location>
</feature>